<sequence>SNMNLSQMNARDTHGFISSKEGKEAIYFLYSYLQSNAELRRKRQLGLLQNYKTVAKISDSALSGNKLLAKKTFCIEIIAQTMMSLEDLAAYCLAFKKPLKDLPKNIVRYTPTENYRFYRGSFSNDYFFDLLLLPVPSKITDDKKLIRKIEIIQNQNIEAFNFHFRKFAEYRNLFNRFYNKNKHGNPLFLNFTAVQHEQPDKIDEEDLDLVIYYDSGKTSTDLRADGIILGRNTIEKSIEIMRHAQTYRT</sequence>
<protein>
    <submittedName>
        <fullName evidence="1">Uncharacterized protein</fullName>
    </submittedName>
</protein>
<dbReference type="EMBL" id="BARU01034301">
    <property type="protein sequence ID" value="GAH62704.1"/>
    <property type="molecule type" value="Genomic_DNA"/>
</dbReference>
<accession>X1I9C5</accession>
<proteinExistence type="predicted"/>
<dbReference type="AlphaFoldDB" id="X1I9C5"/>
<comment type="caution">
    <text evidence="1">The sequence shown here is derived from an EMBL/GenBank/DDBJ whole genome shotgun (WGS) entry which is preliminary data.</text>
</comment>
<evidence type="ECO:0000313" key="1">
    <source>
        <dbReference type="EMBL" id="GAH62704.1"/>
    </source>
</evidence>
<reference evidence="1" key="1">
    <citation type="journal article" date="2014" name="Front. Microbiol.">
        <title>High frequency of phylogenetically diverse reductive dehalogenase-homologous genes in deep subseafloor sedimentary metagenomes.</title>
        <authorList>
            <person name="Kawai M."/>
            <person name="Futagami T."/>
            <person name="Toyoda A."/>
            <person name="Takaki Y."/>
            <person name="Nishi S."/>
            <person name="Hori S."/>
            <person name="Arai W."/>
            <person name="Tsubouchi T."/>
            <person name="Morono Y."/>
            <person name="Uchiyama I."/>
            <person name="Ito T."/>
            <person name="Fujiyama A."/>
            <person name="Inagaki F."/>
            <person name="Takami H."/>
        </authorList>
    </citation>
    <scope>NUCLEOTIDE SEQUENCE</scope>
    <source>
        <strain evidence="1">Expedition CK06-06</strain>
    </source>
</reference>
<feature type="non-terminal residue" evidence="1">
    <location>
        <position position="1"/>
    </location>
</feature>
<organism evidence="1">
    <name type="scientific">marine sediment metagenome</name>
    <dbReference type="NCBI Taxonomy" id="412755"/>
    <lineage>
        <taxon>unclassified sequences</taxon>
        <taxon>metagenomes</taxon>
        <taxon>ecological metagenomes</taxon>
    </lineage>
</organism>
<gene>
    <name evidence="1" type="ORF">S03H2_53859</name>
</gene>
<name>X1I9C5_9ZZZZ</name>